<dbReference type="PANTHER" id="PTHR33608:SF6">
    <property type="entry name" value="BLL2464 PROTEIN"/>
    <property type="match status" value="1"/>
</dbReference>
<feature type="compositionally biased region" description="Low complexity" evidence="1">
    <location>
        <begin position="12"/>
        <end position="27"/>
    </location>
</feature>
<feature type="region of interest" description="Disordered" evidence="1">
    <location>
        <begin position="1"/>
        <end position="52"/>
    </location>
</feature>
<name>A0ABS7G4T0_9ACTN</name>
<comment type="caution">
    <text evidence="3">The sequence shown here is derived from an EMBL/GenBank/DDBJ whole genome shotgun (WGS) entry which is preliminary data.</text>
</comment>
<feature type="compositionally biased region" description="Low complexity" evidence="1">
    <location>
        <begin position="377"/>
        <end position="387"/>
    </location>
</feature>
<gene>
    <name evidence="3" type="ORF">K1Y72_35545</name>
</gene>
<evidence type="ECO:0000259" key="2">
    <source>
        <dbReference type="Pfam" id="PF01882"/>
    </source>
</evidence>
<feature type="domain" description="DUF58" evidence="2">
    <location>
        <begin position="90"/>
        <end position="335"/>
    </location>
</feature>
<dbReference type="InterPro" id="IPR002881">
    <property type="entry name" value="DUF58"/>
</dbReference>
<dbReference type="Proteomes" id="UP000774570">
    <property type="component" value="Unassembled WGS sequence"/>
</dbReference>
<dbReference type="PANTHER" id="PTHR33608">
    <property type="entry name" value="BLL2464 PROTEIN"/>
    <property type="match status" value="1"/>
</dbReference>
<evidence type="ECO:0000313" key="4">
    <source>
        <dbReference type="Proteomes" id="UP000774570"/>
    </source>
</evidence>
<evidence type="ECO:0000256" key="1">
    <source>
        <dbReference type="SAM" id="MobiDB-lite"/>
    </source>
</evidence>
<keyword evidence="4" id="KW-1185">Reference proteome</keyword>
<feature type="compositionally biased region" description="Gly residues" evidence="1">
    <location>
        <begin position="217"/>
        <end position="227"/>
    </location>
</feature>
<reference evidence="3 4" key="1">
    <citation type="submission" date="2021-07" db="EMBL/GenBank/DDBJ databases">
        <title>Actinomadura sp. PM05-2 isolated from lichen.</title>
        <authorList>
            <person name="Somphong A."/>
            <person name="Phongsopitanun W."/>
            <person name="Tanasupawat S."/>
            <person name="Peongsungnone V."/>
        </authorList>
    </citation>
    <scope>NUCLEOTIDE SEQUENCE [LARGE SCALE GENOMIC DNA]</scope>
    <source>
        <strain evidence="3 4">PM05-2</strain>
    </source>
</reference>
<feature type="region of interest" description="Disordered" evidence="1">
    <location>
        <begin position="373"/>
        <end position="427"/>
    </location>
</feature>
<evidence type="ECO:0000313" key="3">
    <source>
        <dbReference type="EMBL" id="MBW8487712.1"/>
    </source>
</evidence>
<organism evidence="3 4">
    <name type="scientific">Actinomadura parmotrematis</name>
    <dbReference type="NCBI Taxonomy" id="2864039"/>
    <lineage>
        <taxon>Bacteria</taxon>
        <taxon>Bacillati</taxon>
        <taxon>Actinomycetota</taxon>
        <taxon>Actinomycetes</taxon>
        <taxon>Streptosporangiales</taxon>
        <taxon>Thermomonosporaceae</taxon>
        <taxon>Actinomadura</taxon>
    </lineage>
</organism>
<feature type="region of interest" description="Disordered" evidence="1">
    <location>
        <begin position="205"/>
        <end position="227"/>
    </location>
</feature>
<feature type="compositionally biased region" description="Low complexity" evidence="1">
    <location>
        <begin position="396"/>
        <end position="427"/>
    </location>
</feature>
<dbReference type="EMBL" id="JAIBOA010000041">
    <property type="protein sequence ID" value="MBW8487712.1"/>
    <property type="molecule type" value="Genomic_DNA"/>
</dbReference>
<dbReference type="RefSeq" id="WP_220170948.1">
    <property type="nucleotide sequence ID" value="NZ_JAIBOA010000041.1"/>
</dbReference>
<feature type="compositionally biased region" description="Pro residues" evidence="1">
    <location>
        <begin position="1"/>
        <end position="11"/>
    </location>
</feature>
<protein>
    <submittedName>
        <fullName evidence="3">DUF58 domain-containing protein</fullName>
    </submittedName>
</protein>
<proteinExistence type="predicted"/>
<dbReference type="Pfam" id="PF01882">
    <property type="entry name" value="DUF58"/>
    <property type="match status" value="1"/>
</dbReference>
<sequence>MTPPTPPPSQPSQPSSSSSPSSARRPAFQPPPPPGDRAAGRDAAPGPTLAELAPEATLRRLELAVTRRLEGLLNGQHLGLLPGPGTELAEARLYQPGEDDVRHMDWAVTARTTTPHVRDLIADHELEAWALVDLTPSMAFGTTTLTKHHLAVAALAAIGYLTVRLGDRVGAYLHQPAGLRRHPARAGKPALHTLLQAVLSTDPAAGAADHNRNNRGSAGGSGGTGGGTRETLDLAAAITALDRGQKRRGLRVIISDLLPAPGTPPAGPYPWERPLRRMAARHQVLTIEIIDPRELDLPDIGALQLTDPETGRGREVVLTQRLRRDYADAAAAQRRATRDALRRAGAHHLVLRTDRDWIADVARFALRQRRAAGRPLTPAAGTTAPDRTATDRTAADRTAGTAIGRAAGTAAGTATSPGTSTAPGARP</sequence>
<accession>A0ABS7G4T0</accession>